<dbReference type="Pfam" id="PF06923">
    <property type="entry name" value="GutM"/>
    <property type="match status" value="1"/>
</dbReference>
<dbReference type="RefSeq" id="WP_196604222.1">
    <property type="nucleotide sequence ID" value="NZ_CP116940.1"/>
</dbReference>
<proteinExistence type="predicted"/>
<keyword evidence="2" id="KW-0238">DNA-binding</keyword>
<keyword evidence="1" id="KW-0472">Membrane</keyword>
<keyword evidence="1" id="KW-0812">Transmembrane</keyword>
<feature type="transmembrane region" description="Helical" evidence="1">
    <location>
        <begin position="6"/>
        <end position="23"/>
    </location>
</feature>
<evidence type="ECO:0000313" key="3">
    <source>
        <dbReference type="Proteomes" id="UP001239167"/>
    </source>
</evidence>
<dbReference type="GO" id="GO:0003677">
    <property type="term" value="F:DNA binding"/>
    <property type="evidence" value="ECO:0007669"/>
    <property type="project" value="UniProtKB-KW"/>
</dbReference>
<keyword evidence="3" id="KW-1185">Reference proteome</keyword>
<gene>
    <name evidence="2" type="ORF">J2S01_001664</name>
</gene>
<reference evidence="2 3" key="1">
    <citation type="submission" date="2023-07" db="EMBL/GenBank/DDBJ databases">
        <title>Genomic Encyclopedia of Type Strains, Phase IV (KMG-IV): sequencing the most valuable type-strain genomes for metagenomic binning, comparative biology and taxonomic classification.</title>
        <authorList>
            <person name="Goeker M."/>
        </authorList>
    </citation>
    <scope>NUCLEOTIDE SEQUENCE [LARGE SCALE GENOMIC DNA]</scope>
    <source>
        <strain evidence="2 3">DSM 16980</strain>
    </source>
</reference>
<accession>A0ABT9Y7Y8</accession>
<dbReference type="Proteomes" id="UP001239167">
    <property type="component" value="Unassembled WGS sequence"/>
</dbReference>
<dbReference type="EMBL" id="JAUSUE010000011">
    <property type="protein sequence ID" value="MDQ0203944.1"/>
    <property type="molecule type" value="Genomic_DNA"/>
</dbReference>
<sequence>MNTMAIIIFGFFAFVLQYILTFLQMNKFTKHYREFRREGRVAIGRYSGVVRAGVIVLFLIDGKGVIKKGKYVQGVTVFAGYKDINKSFTGKYVGGLTQEDCKAAHYSKSLTQAVMDARNNYNIITSGGTLPERKSPFGRLLDMFKFRSVKKDN</sequence>
<keyword evidence="1" id="KW-1133">Transmembrane helix</keyword>
<organism evidence="2 3">
    <name type="scientific">Pectinatus haikarae</name>
    <dbReference type="NCBI Taxonomy" id="349096"/>
    <lineage>
        <taxon>Bacteria</taxon>
        <taxon>Bacillati</taxon>
        <taxon>Bacillota</taxon>
        <taxon>Negativicutes</taxon>
        <taxon>Selenomonadales</taxon>
        <taxon>Selenomonadaceae</taxon>
        <taxon>Pectinatus</taxon>
    </lineage>
</organism>
<comment type="caution">
    <text evidence="2">The sequence shown here is derived from an EMBL/GenBank/DDBJ whole genome shotgun (WGS) entry which is preliminary data.</text>
</comment>
<evidence type="ECO:0000256" key="1">
    <source>
        <dbReference type="SAM" id="Phobius"/>
    </source>
</evidence>
<protein>
    <submittedName>
        <fullName evidence="2">DNA-binding transcriptional regulator of glucitol operon</fullName>
    </submittedName>
</protein>
<name>A0ABT9Y7Y8_9FIRM</name>
<evidence type="ECO:0000313" key="2">
    <source>
        <dbReference type="EMBL" id="MDQ0203944.1"/>
    </source>
</evidence>
<dbReference type="InterPro" id="IPR009693">
    <property type="entry name" value="Glucitol_operon_activator"/>
</dbReference>